<proteinExistence type="predicted"/>
<protein>
    <submittedName>
        <fullName evidence="1">Uncharacterized protein</fullName>
    </submittedName>
</protein>
<comment type="caution">
    <text evidence="1">The sequence shown here is derived from an EMBL/GenBank/DDBJ whole genome shotgun (WGS) entry which is preliminary data.</text>
</comment>
<evidence type="ECO:0000313" key="2">
    <source>
        <dbReference type="Proteomes" id="UP000823775"/>
    </source>
</evidence>
<gene>
    <name evidence="1" type="ORF">HAX54_028010</name>
</gene>
<evidence type="ECO:0000313" key="1">
    <source>
        <dbReference type="EMBL" id="MCD9641667.1"/>
    </source>
</evidence>
<sequence>MQFNFVEFDIVAKPKPPPTASSNMTALVEISVTTSHLPYTSQYPPLPTIKPFSDNKSLPRNNTNSSYALSLKNMEKQRKENLAVQRKAVSMINREPVIRWTEKEVKMMNVIENLQYVIVGKFNNV</sequence>
<accession>A0ABS8V5K8</accession>
<name>A0ABS8V5K8_DATST</name>
<dbReference type="EMBL" id="JACEIK010003421">
    <property type="protein sequence ID" value="MCD9641667.1"/>
    <property type="molecule type" value="Genomic_DNA"/>
</dbReference>
<keyword evidence="2" id="KW-1185">Reference proteome</keyword>
<reference evidence="1 2" key="1">
    <citation type="journal article" date="2021" name="BMC Genomics">
        <title>Datura genome reveals duplications of psychoactive alkaloid biosynthetic genes and high mutation rate following tissue culture.</title>
        <authorList>
            <person name="Rajewski A."/>
            <person name="Carter-House D."/>
            <person name="Stajich J."/>
            <person name="Litt A."/>
        </authorList>
    </citation>
    <scope>NUCLEOTIDE SEQUENCE [LARGE SCALE GENOMIC DNA]</scope>
    <source>
        <strain evidence="1">AR-01</strain>
    </source>
</reference>
<organism evidence="1 2">
    <name type="scientific">Datura stramonium</name>
    <name type="common">Jimsonweed</name>
    <name type="synonym">Common thornapple</name>
    <dbReference type="NCBI Taxonomy" id="4076"/>
    <lineage>
        <taxon>Eukaryota</taxon>
        <taxon>Viridiplantae</taxon>
        <taxon>Streptophyta</taxon>
        <taxon>Embryophyta</taxon>
        <taxon>Tracheophyta</taxon>
        <taxon>Spermatophyta</taxon>
        <taxon>Magnoliopsida</taxon>
        <taxon>eudicotyledons</taxon>
        <taxon>Gunneridae</taxon>
        <taxon>Pentapetalae</taxon>
        <taxon>asterids</taxon>
        <taxon>lamiids</taxon>
        <taxon>Solanales</taxon>
        <taxon>Solanaceae</taxon>
        <taxon>Solanoideae</taxon>
        <taxon>Datureae</taxon>
        <taxon>Datura</taxon>
    </lineage>
</organism>
<dbReference type="Proteomes" id="UP000823775">
    <property type="component" value="Unassembled WGS sequence"/>
</dbReference>